<dbReference type="Proteomes" id="UP000712281">
    <property type="component" value="Unassembled WGS sequence"/>
</dbReference>
<dbReference type="AlphaFoldDB" id="A0A8S9JET8"/>
<dbReference type="EMBL" id="QGKW02001660">
    <property type="protein sequence ID" value="KAF2580574.1"/>
    <property type="molecule type" value="Genomic_DNA"/>
</dbReference>
<feature type="region of interest" description="Disordered" evidence="1">
    <location>
        <begin position="226"/>
        <end position="253"/>
    </location>
</feature>
<dbReference type="PANTHER" id="PTHR31099">
    <property type="entry name" value="OS06G0165300 PROTEIN"/>
    <property type="match status" value="1"/>
</dbReference>
<protein>
    <submittedName>
        <fullName evidence="2">Uncharacterized protein</fullName>
    </submittedName>
</protein>
<evidence type="ECO:0000313" key="3">
    <source>
        <dbReference type="Proteomes" id="UP000712281"/>
    </source>
</evidence>
<evidence type="ECO:0000256" key="1">
    <source>
        <dbReference type="SAM" id="MobiDB-lite"/>
    </source>
</evidence>
<reference evidence="2" key="1">
    <citation type="submission" date="2019-12" db="EMBL/GenBank/DDBJ databases">
        <title>Genome sequencing and annotation of Brassica cretica.</title>
        <authorList>
            <person name="Studholme D.J."/>
            <person name="Sarris P.F."/>
        </authorList>
    </citation>
    <scope>NUCLEOTIDE SEQUENCE</scope>
    <source>
        <strain evidence="2">PFS-001/15</strain>
        <tissue evidence="2">Leaf</tissue>
    </source>
</reference>
<gene>
    <name evidence="2" type="ORF">F2Q68_00004883</name>
</gene>
<proteinExistence type="predicted"/>
<dbReference type="PANTHER" id="PTHR31099:SF50">
    <property type="entry name" value="(PUTATIVE), GYPSY TYPE-RELATED"/>
    <property type="match status" value="1"/>
</dbReference>
<feature type="compositionally biased region" description="Basic residues" evidence="1">
    <location>
        <begin position="231"/>
        <end position="244"/>
    </location>
</feature>
<comment type="caution">
    <text evidence="2">The sequence shown here is derived from an EMBL/GenBank/DDBJ whole genome shotgun (WGS) entry which is preliminary data.</text>
</comment>
<accession>A0A8S9JET8</accession>
<evidence type="ECO:0000313" key="2">
    <source>
        <dbReference type="EMBL" id="KAF2580574.1"/>
    </source>
</evidence>
<organism evidence="2 3">
    <name type="scientific">Brassica cretica</name>
    <name type="common">Mustard</name>
    <dbReference type="NCBI Taxonomy" id="69181"/>
    <lineage>
        <taxon>Eukaryota</taxon>
        <taxon>Viridiplantae</taxon>
        <taxon>Streptophyta</taxon>
        <taxon>Embryophyta</taxon>
        <taxon>Tracheophyta</taxon>
        <taxon>Spermatophyta</taxon>
        <taxon>Magnoliopsida</taxon>
        <taxon>eudicotyledons</taxon>
        <taxon>Gunneridae</taxon>
        <taxon>Pentapetalae</taxon>
        <taxon>rosids</taxon>
        <taxon>malvids</taxon>
        <taxon>Brassicales</taxon>
        <taxon>Brassicaceae</taxon>
        <taxon>Brassiceae</taxon>
        <taxon>Brassica</taxon>
    </lineage>
</organism>
<sequence length="443" mass="49448">MLECVRRNPLCKNPKMYSESFLPIRKIISSKRISDHSVPEGSNSQHVGVVPKVEFSAEPINPEEVDAWRAAMGEVKPLVPVVWVSPPLKTNLEAGCPSRGCPNGLATIRSFCRIPESVEFRLPEGGEVAKSPPEGYFTCYETYLIYELGITLDTDHLEALVEPRWSTSLIVQVRPHANMAIISGFVSKYRVWKEKFFFVCVSDASVEVSAIPIFRTGWGTKGIPDSERSLSLKRKSSTKSRRGHSVPEGSSSQHVGVVPTVEFPAEPVDPEDVDAWRTAIEKVKPPVPVVWVPPPFKTNPVAGCPSRSCPNGLAAIRRFCKIPKSVEFRLPKGGEVVQSPPEGYFTCYETYLMQCHLWFPIPEPIVQLLSRFNLSISQVNLCGLQHLIGTLVLSYKLGITLDADYLEALVEPRWSTSLIIQVRPRANMVITSGFISKYRVWKE</sequence>
<name>A0A8S9JET8_BRACR</name>